<proteinExistence type="predicted"/>
<dbReference type="EMBL" id="JAKLMC020000022">
    <property type="protein sequence ID" value="KAK5951149.1"/>
    <property type="molecule type" value="Genomic_DNA"/>
</dbReference>
<organism evidence="1 2">
    <name type="scientific">Knufia fluminis</name>
    <dbReference type="NCBI Taxonomy" id="191047"/>
    <lineage>
        <taxon>Eukaryota</taxon>
        <taxon>Fungi</taxon>
        <taxon>Dikarya</taxon>
        <taxon>Ascomycota</taxon>
        <taxon>Pezizomycotina</taxon>
        <taxon>Eurotiomycetes</taxon>
        <taxon>Chaetothyriomycetidae</taxon>
        <taxon>Chaetothyriales</taxon>
        <taxon>Trichomeriaceae</taxon>
        <taxon>Knufia</taxon>
    </lineage>
</organism>
<evidence type="ECO:0000313" key="2">
    <source>
        <dbReference type="Proteomes" id="UP001316803"/>
    </source>
</evidence>
<dbReference type="SUPFAM" id="SSF54001">
    <property type="entry name" value="Cysteine proteinases"/>
    <property type="match status" value="1"/>
</dbReference>
<dbReference type="AlphaFoldDB" id="A0AAN8EB60"/>
<gene>
    <name evidence="1" type="ORF">OHC33_007902</name>
</gene>
<dbReference type="Proteomes" id="UP001316803">
    <property type="component" value="Unassembled WGS sequence"/>
</dbReference>
<accession>A0AAN8EB60</accession>
<evidence type="ECO:0008006" key="3">
    <source>
        <dbReference type="Google" id="ProtNLM"/>
    </source>
</evidence>
<name>A0AAN8EB60_9EURO</name>
<protein>
    <recommendedName>
        <fullName evidence="3">Calpain catalytic domain-containing protein</fullName>
    </recommendedName>
</protein>
<dbReference type="InterPro" id="IPR038765">
    <property type="entry name" value="Papain-like_cys_pep_sf"/>
</dbReference>
<reference evidence="1 2" key="1">
    <citation type="submission" date="2022-12" db="EMBL/GenBank/DDBJ databases">
        <title>Genomic features and morphological characterization of a novel Knufia sp. strain isolated from spacecraft assembly facility.</title>
        <authorList>
            <person name="Teixeira M."/>
            <person name="Chander A.M."/>
            <person name="Stajich J.E."/>
            <person name="Venkateswaran K."/>
        </authorList>
    </citation>
    <scope>NUCLEOTIDE SEQUENCE [LARGE SCALE GENOMIC DNA]</scope>
    <source>
        <strain evidence="1 2">FJI-L2-BK-P2</strain>
    </source>
</reference>
<keyword evidence="2" id="KW-1185">Reference proteome</keyword>
<evidence type="ECO:0000313" key="1">
    <source>
        <dbReference type="EMBL" id="KAK5951149.1"/>
    </source>
</evidence>
<sequence>MPVIPVQKDIPLYGPSGQPEENEIQQGMTPDCFLEASVAAIIRTDIKTITGMLGQPGDHHKINVTLHNPNGDEQKFEADLKNFNDRFVTKDSKCSWLAVIEDGYSQLLDSTGSPDVIHNGKGSWPELVLKAIYGPKVNVVTVDCTYIQSIGEKATSKPATFCTKHEDGQLIGGHAYTIHSANSTHLTLRNPWGIVNKNDWDKQVTGGKDVRDLGNGVLEIPISVAQEQCVALTYADIVTPAEISSSSLSSWSAVYSTLMKSESNAVASAEAEAEAAVAAATMDGTSGNVYTFSTLSESGSVSKRSVARHTPTMTRS</sequence>
<comment type="caution">
    <text evidence="1">The sequence shown here is derived from an EMBL/GenBank/DDBJ whole genome shotgun (WGS) entry which is preliminary data.</text>
</comment>